<dbReference type="Proteomes" id="UP000192569">
    <property type="component" value="Chromosome I"/>
</dbReference>
<organism evidence="2 3">
    <name type="scientific">Thermanaeromonas toyohensis ToBE</name>
    <dbReference type="NCBI Taxonomy" id="698762"/>
    <lineage>
        <taxon>Bacteria</taxon>
        <taxon>Bacillati</taxon>
        <taxon>Bacillota</taxon>
        <taxon>Clostridia</taxon>
        <taxon>Neomoorellales</taxon>
        <taxon>Neomoorellaceae</taxon>
        <taxon>Thermanaeromonas</taxon>
    </lineage>
</organism>
<feature type="transmembrane region" description="Helical" evidence="1">
    <location>
        <begin position="12"/>
        <end position="35"/>
    </location>
</feature>
<proteinExistence type="predicted"/>
<name>A0A1W1VZ30_9FIRM</name>
<evidence type="ECO:0008006" key="4">
    <source>
        <dbReference type="Google" id="ProtNLM"/>
    </source>
</evidence>
<keyword evidence="1" id="KW-1133">Transmembrane helix</keyword>
<keyword evidence="3" id="KW-1185">Reference proteome</keyword>
<accession>A0A1W1VZ30</accession>
<keyword evidence="1" id="KW-0472">Membrane</keyword>
<reference evidence="2 3" key="1">
    <citation type="submission" date="2017-04" db="EMBL/GenBank/DDBJ databases">
        <authorList>
            <person name="Afonso C.L."/>
            <person name="Miller P.J."/>
            <person name="Scott M.A."/>
            <person name="Spackman E."/>
            <person name="Goraichik I."/>
            <person name="Dimitrov K.M."/>
            <person name="Suarez D.L."/>
            <person name="Swayne D.E."/>
        </authorList>
    </citation>
    <scope>NUCLEOTIDE SEQUENCE [LARGE SCALE GENOMIC DNA]</scope>
    <source>
        <strain evidence="2 3">ToBE</strain>
    </source>
</reference>
<evidence type="ECO:0000313" key="3">
    <source>
        <dbReference type="Proteomes" id="UP000192569"/>
    </source>
</evidence>
<evidence type="ECO:0000313" key="2">
    <source>
        <dbReference type="EMBL" id="SMB98608.1"/>
    </source>
</evidence>
<keyword evidence="1" id="KW-0812">Transmembrane</keyword>
<dbReference type="STRING" id="698762.SAMN00808754_2441"/>
<dbReference type="EMBL" id="LT838272">
    <property type="protein sequence ID" value="SMB98608.1"/>
    <property type="molecule type" value="Genomic_DNA"/>
</dbReference>
<gene>
    <name evidence="2" type="ORF">SAMN00808754_2441</name>
</gene>
<dbReference type="AlphaFoldDB" id="A0A1W1VZ30"/>
<protein>
    <recommendedName>
        <fullName evidence="4">PilX N-terminal</fullName>
    </recommendedName>
</protein>
<sequence length="376" mass="40858">MDCRGEKGQALLFVVLMTSLILVLATGALEIIGIYRRNVQYQKQQIQAYYIAEAGIERAIARIREDPSWLDKFALGREERISELEVPYAGGEINQVTLRKTAEGMGWKIELTSVGKFISAQKTLRATLYYVNAQTLMGGLSLLPDSPLDLDITGNFSLENVGQNWGRLLLNGNLKLSGSAHVEADVYASGSVEGRDKIEGQVYAHFRGLSKFPEIDLKFYEAEARRAGQYYPHDLTLNGTRIYSGIYYVKGNLTLSGTYSGQATLVVEGDVSIPRDLLPGSSYDAVTIICLGNVDMENSTVKAVIITGGSLSAKGNGELEGALVARGLNFGGAGRGQGGGGSVTIRYNPQLIQSNLLTGVLPQLTIISWKENYPIF</sequence>
<evidence type="ECO:0000256" key="1">
    <source>
        <dbReference type="SAM" id="Phobius"/>
    </source>
</evidence>